<dbReference type="STRING" id="270498.CHK_0012"/>
<evidence type="ECO:0000313" key="1">
    <source>
        <dbReference type="EMBL" id="KKI52478.1"/>
    </source>
</evidence>
<organism evidence="1 2">
    <name type="scientific">Christensenella hongkongensis</name>
    <dbReference type="NCBI Taxonomy" id="270498"/>
    <lineage>
        <taxon>Bacteria</taxon>
        <taxon>Bacillati</taxon>
        <taxon>Bacillota</taxon>
        <taxon>Clostridia</taxon>
        <taxon>Christensenellales</taxon>
        <taxon>Christensenellaceae</taxon>
        <taxon>Christensenella</taxon>
    </lineage>
</organism>
<protein>
    <submittedName>
        <fullName evidence="1">Uncharacterized protein</fullName>
    </submittedName>
</protein>
<keyword evidence="2" id="KW-1185">Reference proteome</keyword>
<dbReference type="Proteomes" id="UP000034076">
    <property type="component" value="Unassembled WGS sequence"/>
</dbReference>
<name>A0A0M2NJX8_9FIRM</name>
<comment type="caution">
    <text evidence="1">The sequence shown here is derived from an EMBL/GenBank/DDBJ whole genome shotgun (WGS) entry which is preliminary data.</text>
</comment>
<proteinExistence type="predicted"/>
<accession>A0A0M2NJX8</accession>
<dbReference type="AlphaFoldDB" id="A0A0M2NJX8"/>
<sequence length="50" mass="6040">MRSKKKNQPTVEKIYRAVDCFFMAFSRILCVSVAEKEREKTEELWIRSEQ</sequence>
<gene>
    <name evidence="1" type="ORF">CHK_0012</name>
</gene>
<dbReference type="EMBL" id="LAYJ01000002">
    <property type="protein sequence ID" value="KKI52478.1"/>
    <property type="molecule type" value="Genomic_DNA"/>
</dbReference>
<evidence type="ECO:0000313" key="2">
    <source>
        <dbReference type="Proteomes" id="UP000034076"/>
    </source>
</evidence>
<reference evidence="1 2" key="1">
    <citation type="submission" date="2015-04" db="EMBL/GenBank/DDBJ databases">
        <title>Draft genome sequence of bacteremic isolate Catabacter hongkongensis type strain HKU16T.</title>
        <authorList>
            <person name="Lau S.K."/>
            <person name="Teng J.L."/>
            <person name="Huang Y."/>
            <person name="Curreem S.O."/>
            <person name="Tsui S.K."/>
            <person name="Woo P.C."/>
        </authorList>
    </citation>
    <scope>NUCLEOTIDE SEQUENCE [LARGE SCALE GENOMIC DNA]</scope>
    <source>
        <strain evidence="1 2">HKU16</strain>
    </source>
</reference>